<name>A0AAV9RRX4_9TELE</name>
<organism evidence="1 2">
    <name type="scientific">Crenichthys baileyi</name>
    <name type="common">White River springfish</name>
    <dbReference type="NCBI Taxonomy" id="28760"/>
    <lineage>
        <taxon>Eukaryota</taxon>
        <taxon>Metazoa</taxon>
        <taxon>Chordata</taxon>
        <taxon>Craniata</taxon>
        <taxon>Vertebrata</taxon>
        <taxon>Euteleostomi</taxon>
        <taxon>Actinopterygii</taxon>
        <taxon>Neopterygii</taxon>
        <taxon>Teleostei</taxon>
        <taxon>Neoteleostei</taxon>
        <taxon>Acanthomorphata</taxon>
        <taxon>Ovalentaria</taxon>
        <taxon>Atherinomorphae</taxon>
        <taxon>Cyprinodontiformes</taxon>
        <taxon>Goodeidae</taxon>
        <taxon>Crenichthys</taxon>
    </lineage>
</organism>
<evidence type="ECO:0000313" key="1">
    <source>
        <dbReference type="EMBL" id="KAK5611781.1"/>
    </source>
</evidence>
<sequence>MKLLFTQIKVISNSDTHGWTCFLNLQPGAPGRNEENFIRKLEKERPTSSCSNGPAKGWNVSQWTSPEVERHDPECAGREAGRGAVIACTRTCLRSICGSELQHQHQSPVESEPELLGGFDQRGQSQIDLVPGSRRAATPGCGALQRGRAAFSSRCRWLCSGIRLWNSDVL</sequence>
<evidence type="ECO:0000313" key="2">
    <source>
        <dbReference type="Proteomes" id="UP001311232"/>
    </source>
</evidence>
<dbReference type="EMBL" id="JAHHUM010001461">
    <property type="protein sequence ID" value="KAK5611781.1"/>
    <property type="molecule type" value="Genomic_DNA"/>
</dbReference>
<proteinExistence type="predicted"/>
<comment type="caution">
    <text evidence="1">The sequence shown here is derived from an EMBL/GenBank/DDBJ whole genome shotgun (WGS) entry which is preliminary data.</text>
</comment>
<keyword evidence="2" id="KW-1185">Reference proteome</keyword>
<accession>A0AAV9RRX4</accession>
<dbReference type="Proteomes" id="UP001311232">
    <property type="component" value="Unassembled WGS sequence"/>
</dbReference>
<gene>
    <name evidence="1" type="ORF">CRENBAI_010154</name>
</gene>
<reference evidence="1 2" key="1">
    <citation type="submission" date="2021-06" db="EMBL/GenBank/DDBJ databases">
        <authorList>
            <person name="Palmer J.M."/>
        </authorList>
    </citation>
    <scope>NUCLEOTIDE SEQUENCE [LARGE SCALE GENOMIC DNA]</scope>
    <source>
        <strain evidence="1 2">MEX-2019</strain>
        <tissue evidence="1">Muscle</tissue>
    </source>
</reference>
<dbReference type="AlphaFoldDB" id="A0AAV9RRX4"/>
<protein>
    <submittedName>
        <fullName evidence="1">Uncharacterized protein</fullName>
    </submittedName>
</protein>